<keyword evidence="1" id="KW-0677">Repeat</keyword>
<feature type="domain" description="RCC1-like" evidence="4">
    <location>
        <begin position="16"/>
        <end position="286"/>
    </location>
</feature>
<evidence type="ECO:0000256" key="1">
    <source>
        <dbReference type="ARBA" id="ARBA00022737"/>
    </source>
</evidence>
<keyword evidence="3" id="KW-0812">Transmembrane</keyword>
<proteinExistence type="predicted"/>
<feature type="repeat" description="RCC1" evidence="2">
    <location>
        <begin position="41"/>
        <end position="88"/>
    </location>
</feature>
<dbReference type="OMA" id="VFIQCKT"/>
<name>A0A8C4ZI57_GADMO</name>
<evidence type="ECO:0000256" key="2">
    <source>
        <dbReference type="PROSITE-ProRule" id="PRU00235"/>
    </source>
</evidence>
<dbReference type="GeneTree" id="ENSGT00940000163989"/>
<feature type="transmembrane region" description="Helical" evidence="3">
    <location>
        <begin position="284"/>
        <end position="304"/>
    </location>
</feature>
<dbReference type="Proteomes" id="UP000694546">
    <property type="component" value="Chromosome 12"/>
</dbReference>
<dbReference type="InterPro" id="IPR051625">
    <property type="entry name" value="Signaling_Regulatory_Domain"/>
</dbReference>
<organism evidence="5 6">
    <name type="scientific">Gadus morhua</name>
    <name type="common">Atlantic cod</name>
    <dbReference type="NCBI Taxonomy" id="8049"/>
    <lineage>
        <taxon>Eukaryota</taxon>
        <taxon>Metazoa</taxon>
        <taxon>Chordata</taxon>
        <taxon>Craniata</taxon>
        <taxon>Vertebrata</taxon>
        <taxon>Euteleostomi</taxon>
        <taxon>Actinopterygii</taxon>
        <taxon>Neopterygii</taxon>
        <taxon>Teleostei</taxon>
        <taxon>Neoteleostei</taxon>
        <taxon>Acanthomorphata</taxon>
        <taxon>Zeiogadaria</taxon>
        <taxon>Gadariae</taxon>
        <taxon>Gadiformes</taxon>
        <taxon>Gadoidei</taxon>
        <taxon>Gadidae</taxon>
        <taxon>Gadus</taxon>
    </lineage>
</organism>
<dbReference type="Ensembl" id="ENSGMOT00000014901.2">
    <property type="protein sequence ID" value="ENSGMOP00000014527.2"/>
    <property type="gene ID" value="ENSGMOG00000035805.1"/>
</dbReference>
<dbReference type="PRINTS" id="PR00633">
    <property type="entry name" value="RCCNDNSATION"/>
</dbReference>
<keyword evidence="6" id="KW-1185">Reference proteome</keyword>
<evidence type="ECO:0000256" key="3">
    <source>
        <dbReference type="SAM" id="Phobius"/>
    </source>
</evidence>
<dbReference type="Gene3D" id="2.130.10.30">
    <property type="entry name" value="Regulator of chromosome condensation 1/beta-lactamase-inhibitor protein II"/>
    <property type="match status" value="2"/>
</dbReference>
<evidence type="ECO:0000313" key="5">
    <source>
        <dbReference type="Ensembl" id="ENSGMOP00000014527.2"/>
    </source>
</evidence>
<dbReference type="PROSITE" id="PS50012">
    <property type="entry name" value="RCC1_3"/>
    <property type="match status" value="5"/>
</dbReference>
<dbReference type="PANTHER" id="PTHR22872">
    <property type="entry name" value="BTK-BINDING PROTEIN-RELATED"/>
    <property type="match status" value="1"/>
</dbReference>
<feature type="repeat" description="RCC1" evidence="2">
    <location>
        <begin position="242"/>
        <end position="292"/>
    </location>
</feature>
<dbReference type="SUPFAM" id="SSF50985">
    <property type="entry name" value="RCC1/BLIP-II"/>
    <property type="match status" value="1"/>
</dbReference>
<evidence type="ECO:0000313" key="6">
    <source>
        <dbReference type="Proteomes" id="UP000694546"/>
    </source>
</evidence>
<reference evidence="5" key="1">
    <citation type="submission" date="2025-08" db="UniProtKB">
        <authorList>
            <consortium name="Ensembl"/>
        </authorList>
    </citation>
    <scope>IDENTIFICATION</scope>
</reference>
<dbReference type="InterPro" id="IPR058923">
    <property type="entry name" value="RCC1-like_dom"/>
</dbReference>
<feature type="repeat" description="RCC1" evidence="2">
    <location>
        <begin position="89"/>
        <end position="143"/>
    </location>
</feature>
<dbReference type="PROSITE" id="PS00626">
    <property type="entry name" value="RCC1_2"/>
    <property type="match status" value="3"/>
</dbReference>
<protein>
    <recommendedName>
        <fullName evidence="4">RCC1-like domain-containing protein</fullName>
    </recommendedName>
</protein>
<feature type="repeat" description="RCC1" evidence="2">
    <location>
        <begin position="142"/>
        <end position="194"/>
    </location>
</feature>
<keyword evidence="3" id="KW-0472">Membrane</keyword>
<dbReference type="InterPro" id="IPR009091">
    <property type="entry name" value="RCC1/BLIP-II"/>
</dbReference>
<feature type="repeat" description="RCC1" evidence="2">
    <location>
        <begin position="195"/>
        <end position="241"/>
    </location>
</feature>
<dbReference type="InterPro" id="IPR000408">
    <property type="entry name" value="Reg_chr_condens"/>
</dbReference>
<dbReference type="Pfam" id="PF25390">
    <property type="entry name" value="WD40_RLD"/>
    <property type="match status" value="1"/>
</dbReference>
<dbReference type="AlphaFoldDB" id="A0A8C4ZI57"/>
<accession>A0A8C4ZI57</accession>
<keyword evidence="3" id="KW-1133">Transmembrane helix</keyword>
<reference evidence="5" key="2">
    <citation type="submission" date="2025-09" db="UniProtKB">
        <authorList>
            <consortium name="Ensembl"/>
        </authorList>
    </citation>
    <scope>IDENTIFICATION</scope>
</reference>
<evidence type="ECO:0000259" key="4">
    <source>
        <dbReference type="Pfam" id="PF25390"/>
    </source>
</evidence>
<sequence length="305" mass="32532">MYRWKNCSDEPNPARLSWSINENITLICCGEQHTLFLTGDGTVLSCGQNSKGQLGRNSLEDLTKPGELETISVSLACGQDHCLSLSATGDLHSWGAGGDGQLGVGRTTPVVQTPRSTHTSFFLMVCVIQVACGNSHSLALTKDVFSWGSNSHGQLGLGKDVCVQPCPALVLSLTGIPVTLVVAGGTHSLFIALSGLVYCCGNNKLGQLGLNRVDEKVPSLKPIEVATASCGAEHSVVLTKDGKVLTFGDGSHGQLGHRSTAGELIPRQVQGIDEPVAQIACGSFYMIFHYPHFIHFCYLFLFVFR</sequence>